<proteinExistence type="predicted"/>
<name>A0AAE1BB79_9GAST</name>
<comment type="caution">
    <text evidence="2">The sequence shown here is derived from an EMBL/GenBank/DDBJ whole genome shotgun (WGS) entry which is preliminary data.</text>
</comment>
<keyword evidence="3" id="KW-1185">Reference proteome</keyword>
<dbReference type="EMBL" id="JAWDGP010000221">
    <property type="protein sequence ID" value="KAK3802600.1"/>
    <property type="molecule type" value="Genomic_DNA"/>
</dbReference>
<sequence length="173" mass="18460">MKRGRRLEDLVHLDWSRIPIKNSGPDFGQDLLEAELQIQPGEAIRLDIANSCLVLCPPLTIGQPLDLDQRVTSGQAARPGVSVDQWIDQRGISKTASRPVTLGGISQCSPLVSTPNVARLVDSLQQSAGLGTASSNTVTSNAINPPHLPSSLGEITRVNTLQSQGLTPFNHKG</sequence>
<evidence type="ECO:0000256" key="1">
    <source>
        <dbReference type="SAM" id="MobiDB-lite"/>
    </source>
</evidence>
<evidence type="ECO:0000313" key="3">
    <source>
        <dbReference type="Proteomes" id="UP001283361"/>
    </source>
</evidence>
<feature type="region of interest" description="Disordered" evidence="1">
    <location>
        <begin position="131"/>
        <end position="150"/>
    </location>
</feature>
<gene>
    <name evidence="2" type="ORF">RRG08_010371</name>
</gene>
<dbReference type="AlphaFoldDB" id="A0AAE1BB79"/>
<organism evidence="2 3">
    <name type="scientific">Elysia crispata</name>
    <name type="common">lettuce slug</name>
    <dbReference type="NCBI Taxonomy" id="231223"/>
    <lineage>
        <taxon>Eukaryota</taxon>
        <taxon>Metazoa</taxon>
        <taxon>Spiralia</taxon>
        <taxon>Lophotrochozoa</taxon>
        <taxon>Mollusca</taxon>
        <taxon>Gastropoda</taxon>
        <taxon>Heterobranchia</taxon>
        <taxon>Euthyneura</taxon>
        <taxon>Panpulmonata</taxon>
        <taxon>Sacoglossa</taxon>
        <taxon>Placobranchoidea</taxon>
        <taxon>Plakobranchidae</taxon>
        <taxon>Elysia</taxon>
    </lineage>
</organism>
<protein>
    <submittedName>
        <fullName evidence="2">Uncharacterized protein</fullName>
    </submittedName>
</protein>
<feature type="compositionally biased region" description="Polar residues" evidence="1">
    <location>
        <begin position="131"/>
        <end position="143"/>
    </location>
</feature>
<evidence type="ECO:0000313" key="2">
    <source>
        <dbReference type="EMBL" id="KAK3802600.1"/>
    </source>
</evidence>
<reference evidence="2" key="1">
    <citation type="journal article" date="2023" name="G3 (Bethesda)">
        <title>A reference genome for the long-term kleptoplast-retaining sea slug Elysia crispata morphotype clarki.</title>
        <authorList>
            <person name="Eastman K.E."/>
            <person name="Pendleton A.L."/>
            <person name="Shaikh M.A."/>
            <person name="Suttiyut T."/>
            <person name="Ogas R."/>
            <person name="Tomko P."/>
            <person name="Gavelis G."/>
            <person name="Widhalm J.R."/>
            <person name="Wisecaver J.H."/>
        </authorList>
    </citation>
    <scope>NUCLEOTIDE SEQUENCE</scope>
    <source>
        <strain evidence="2">ECLA1</strain>
    </source>
</reference>
<dbReference type="Proteomes" id="UP001283361">
    <property type="component" value="Unassembled WGS sequence"/>
</dbReference>
<accession>A0AAE1BB79</accession>